<keyword evidence="8" id="KW-0472">Membrane</keyword>
<comment type="subcellular location">
    <subcellularLocation>
        <location evidence="8">Cell membrane</location>
        <topology evidence="8">Peripheral membrane protein</topology>
        <orientation evidence="8">Cytoplasmic side</orientation>
    </subcellularLocation>
</comment>
<evidence type="ECO:0000313" key="10">
    <source>
        <dbReference type="Proteomes" id="UP000482960"/>
    </source>
</evidence>
<evidence type="ECO:0000313" key="9">
    <source>
        <dbReference type="EMBL" id="GFJ90571.1"/>
    </source>
</evidence>
<dbReference type="Proteomes" id="UP000482960">
    <property type="component" value="Unassembled WGS sequence"/>
</dbReference>
<evidence type="ECO:0000256" key="8">
    <source>
        <dbReference type="HAMAP-Rule" id="MF_00386"/>
    </source>
</evidence>
<comment type="subunit">
    <text evidence="7">Consists of a catalytic RNA component (M1 or rnpB) and a protein subunit.</text>
</comment>
<dbReference type="GO" id="GO:0001682">
    <property type="term" value="P:tRNA 5'-leader removal"/>
    <property type="evidence" value="ECO:0007669"/>
    <property type="project" value="UniProtKB-UniRule"/>
</dbReference>
<dbReference type="EMBL" id="BLPG01000001">
    <property type="protein sequence ID" value="GFJ90571.1"/>
    <property type="molecule type" value="Genomic_DNA"/>
</dbReference>
<dbReference type="InterPro" id="IPR002696">
    <property type="entry name" value="Membr_insert_effic_factor_YidD"/>
</dbReference>
<dbReference type="InterPro" id="IPR014721">
    <property type="entry name" value="Ribsml_uS5_D2-typ_fold_subgr"/>
</dbReference>
<evidence type="ECO:0000256" key="1">
    <source>
        <dbReference type="ARBA" id="ARBA00002663"/>
    </source>
</evidence>
<comment type="catalytic activity">
    <reaction evidence="7">
        <text>Endonucleolytic cleavage of RNA, removing 5'-extranucleotides from tRNA precursor.</text>
        <dbReference type="EC" id="3.1.26.5"/>
    </reaction>
</comment>
<dbReference type="GO" id="GO:0000049">
    <property type="term" value="F:tRNA binding"/>
    <property type="evidence" value="ECO:0007669"/>
    <property type="project" value="UniProtKB-UniRule"/>
</dbReference>
<dbReference type="NCBIfam" id="TIGR00278">
    <property type="entry name" value="membrane protein insertion efficiency factor YidD"/>
    <property type="match status" value="1"/>
</dbReference>
<dbReference type="AlphaFoldDB" id="A0A6V8L6X3"/>
<evidence type="ECO:0000256" key="5">
    <source>
        <dbReference type="ARBA" id="ARBA00022801"/>
    </source>
</evidence>
<protein>
    <recommendedName>
        <fullName evidence="7 8">Multifunctional fusion protein</fullName>
    </recommendedName>
    <domain>
        <recommendedName>
            <fullName evidence="7">Ribonuclease P protein component</fullName>
            <shortName evidence="7">RNase P protein</shortName>
            <shortName evidence="7">RNaseP protein</shortName>
            <ecNumber evidence="7">3.1.26.5</ecNumber>
        </recommendedName>
        <alternativeName>
            <fullName evidence="7">Protein C5</fullName>
        </alternativeName>
    </domain>
    <domain>
        <recommendedName>
            <fullName evidence="8">Putative membrane protein insertion efficiency factor</fullName>
        </recommendedName>
    </domain>
</protein>
<dbReference type="GO" id="GO:0005886">
    <property type="term" value="C:plasma membrane"/>
    <property type="evidence" value="ECO:0007669"/>
    <property type="project" value="UniProtKB-SubCell"/>
</dbReference>
<evidence type="ECO:0000256" key="2">
    <source>
        <dbReference type="ARBA" id="ARBA00022694"/>
    </source>
</evidence>
<dbReference type="SUPFAM" id="SSF54211">
    <property type="entry name" value="Ribosomal protein S5 domain 2-like"/>
    <property type="match status" value="1"/>
</dbReference>
<dbReference type="SMART" id="SM01234">
    <property type="entry name" value="Haemolytic"/>
    <property type="match status" value="1"/>
</dbReference>
<evidence type="ECO:0000256" key="4">
    <source>
        <dbReference type="ARBA" id="ARBA00022759"/>
    </source>
</evidence>
<keyword evidence="8" id="KW-1003">Cell membrane</keyword>
<comment type="function">
    <text evidence="8">Could be involved in insertion of integral membrane proteins into the membrane.</text>
</comment>
<name>A0A6V8L6X3_9ACTN</name>
<dbReference type="GO" id="GO:0004526">
    <property type="term" value="F:ribonuclease P activity"/>
    <property type="evidence" value="ECO:0007669"/>
    <property type="project" value="UniProtKB-UniRule"/>
</dbReference>
<dbReference type="InterPro" id="IPR000100">
    <property type="entry name" value="RNase_P"/>
</dbReference>
<dbReference type="PROSITE" id="PS00648">
    <property type="entry name" value="RIBONUCLEASE_P"/>
    <property type="match status" value="1"/>
</dbReference>
<evidence type="ECO:0000256" key="7">
    <source>
        <dbReference type="HAMAP-Rule" id="MF_00227"/>
    </source>
</evidence>
<comment type="caution">
    <text evidence="9">The sequence shown here is derived from an EMBL/GenBank/DDBJ whole genome shotgun (WGS) entry which is preliminary data.</text>
</comment>
<keyword evidence="6 7" id="KW-0694">RNA-binding</keyword>
<dbReference type="PANTHER" id="PTHR33383:SF1">
    <property type="entry name" value="MEMBRANE PROTEIN INSERTION EFFICIENCY FACTOR-RELATED"/>
    <property type="match status" value="1"/>
</dbReference>
<gene>
    <name evidence="7" type="primary">rnpA</name>
    <name evidence="9" type="ORF">Prum_042130</name>
</gene>
<dbReference type="Pfam" id="PF01809">
    <property type="entry name" value="YidD"/>
    <property type="match status" value="1"/>
</dbReference>
<comment type="similarity">
    <text evidence="8">Belongs to the UPF0161 family.</text>
</comment>
<organism evidence="9 10">
    <name type="scientific">Phytohabitans rumicis</name>
    <dbReference type="NCBI Taxonomy" id="1076125"/>
    <lineage>
        <taxon>Bacteria</taxon>
        <taxon>Bacillati</taxon>
        <taxon>Actinomycetota</taxon>
        <taxon>Actinomycetes</taxon>
        <taxon>Micromonosporales</taxon>
        <taxon>Micromonosporaceae</taxon>
    </lineage>
</organism>
<dbReference type="HAMAP" id="MF_00227">
    <property type="entry name" value="RNase_P"/>
    <property type="match status" value="1"/>
</dbReference>
<dbReference type="EC" id="3.1.26.5" evidence="7"/>
<dbReference type="InterPro" id="IPR020539">
    <property type="entry name" value="RNase_P_CS"/>
</dbReference>
<proteinExistence type="inferred from homology"/>
<accession>A0A6V8L6X3</accession>
<dbReference type="PANTHER" id="PTHR33383">
    <property type="entry name" value="MEMBRANE PROTEIN INSERTION EFFICIENCY FACTOR-RELATED"/>
    <property type="match status" value="1"/>
</dbReference>
<keyword evidence="4 7" id="KW-0255">Endonuclease</keyword>
<keyword evidence="10" id="KW-1185">Reference proteome</keyword>
<comment type="similarity">
    <text evidence="7">Belongs to the RnpA family.</text>
</comment>
<reference evidence="9 10" key="2">
    <citation type="submission" date="2020-03" db="EMBL/GenBank/DDBJ databases">
        <authorList>
            <person name="Ichikawa N."/>
            <person name="Kimura A."/>
            <person name="Kitahashi Y."/>
            <person name="Uohara A."/>
        </authorList>
    </citation>
    <scope>NUCLEOTIDE SEQUENCE [LARGE SCALE GENOMIC DNA]</scope>
    <source>
        <strain evidence="9 10">NBRC 108638</strain>
    </source>
</reference>
<dbReference type="HAMAP" id="MF_00386">
    <property type="entry name" value="UPF0161_YidD"/>
    <property type="match status" value="1"/>
</dbReference>
<dbReference type="InterPro" id="IPR020568">
    <property type="entry name" value="Ribosomal_Su5_D2-typ_SF"/>
</dbReference>
<keyword evidence="2 7" id="KW-0819">tRNA processing</keyword>
<keyword evidence="5 7" id="KW-0378">Hydrolase</keyword>
<reference evidence="9 10" key="1">
    <citation type="submission" date="2020-03" db="EMBL/GenBank/DDBJ databases">
        <title>Whole genome shotgun sequence of Phytohabitans rumicis NBRC 108638.</title>
        <authorList>
            <person name="Komaki H."/>
            <person name="Tamura T."/>
        </authorList>
    </citation>
    <scope>NUCLEOTIDE SEQUENCE [LARGE SCALE GENOMIC DNA]</scope>
    <source>
        <strain evidence="9 10">NBRC 108638</strain>
    </source>
</reference>
<evidence type="ECO:0000256" key="3">
    <source>
        <dbReference type="ARBA" id="ARBA00022722"/>
    </source>
</evidence>
<dbReference type="Gene3D" id="3.30.230.10">
    <property type="match status" value="1"/>
</dbReference>
<sequence length="222" mass="24420">MLAAAQRLRRSGDFAAAVRGGRRAGRGALVVHLTTPKTDITTSTKLPEPAPTEENSVRAGFIVSKAVGGAVTRNTVRRRLRHLVRERLGELPPGACSWYGRCRPRPTFRTPDWLPILTRPWPPPVLRKDAAMAERPGIAARVLTSLVIAYRRWISPALPARCRFYPSCSAYALEAIAKHGALRGAGLAVWRLLRCHPFHPGGYDPVPVPKRHRRADVTGAPN</sequence>
<keyword evidence="3 7" id="KW-0540">Nuclease</keyword>
<evidence type="ECO:0000256" key="6">
    <source>
        <dbReference type="ARBA" id="ARBA00022884"/>
    </source>
</evidence>
<dbReference type="Pfam" id="PF00825">
    <property type="entry name" value="Ribonuclease_P"/>
    <property type="match status" value="1"/>
</dbReference>
<comment type="function">
    <text evidence="1 7">RNaseP catalyzes the removal of the 5'-leader sequence from pre-tRNA to produce the mature 5'-terminus. It can also cleave other RNA substrates such as 4.5S RNA. The protein component plays an auxiliary but essential role in vivo by binding to the 5'-leader sequence and broadening the substrate specificity of the ribozyme.</text>
</comment>
<dbReference type="NCBIfam" id="TIGR00188">
    <property type="entry name" value="rnpA"/>
    <property type="match status" value="1"/>
</dbReference>